<dbReference type="SUPFAM" id="SSF53098">
    <property type="entry name" value="Ribonuclease H-like"/>
    <property type="match status" value="1"/>
</dbReference>
<feature type="region of interest" description="Disordered" evidence="9">
    <location>
        <begin position="152"/>
        <end position="173"/>
    </location>
</feature>
<dbReference type="Pfam" id="PF17917">
    <property type="entry name" value="RT_RNaseH"/>
    <property type="match status" value="1"/>
</dbReference>
<dbReference type="InterPro" id="IPR002156">
    <property type="entry name" value="RNaseH_domain"/>
</dbReference>
<feature type="domain" description="RNase H type-1" evidence="10">
    <location>
        <begin position="176"/>
        <end position="286"/>
    </location>
</feature>
<dbReference type="InterPro" id="IPR043502">
    <property type="entry name" value="DNA/RNA_pol_sf"/>
</dbReference>
<dbReference type="GO" id="GO:0003676">
    <property type="term" value="F:nucleic acid binding"/>
    <property type="evidence" value="ECO:0007669"/>
    <property type="project" value="InterPro"/>
</dbReference>
<keyword evidence="13" id="KW-1185">Reference proteome</keyword>
<organism evidence="12 13">
    <name type="scientific">Phytophthora fragariaefolia</name>
    <dbReference type="NCBI Taxonomy" id="1490495"/>
    <lineage>
        <taxon>Eukaryota</taxon>
        <taxon>Sar</taxon>
        <taxon>Stramenopiles</taxon>
        <taxon>Oomycota</taxon>
        <taxon>Peronosporomycetes</taxon>
        <taxon>Peronosporales</taxon>
        <taxon>Peronosporaceae</taxon>
        <taxon>Phytophthora</taxon>
    </lineage>
</organism>
<keyword evidence="4" id="KW-0540">Nuclease</keyword>
<evidence type="ECO:0000256" key="1">
    <source>
        <dbReference type="ARBA" id="ARBA00022670"/>
    </source>
</evidence>
<dbReference type="InterPro" id="IPR036397">
    <property type="entry name" value="RNaseH_sf"/>
</dbReference>
<feature type="compositionally biased region" description="Basic and acidic residues" evidence="9">
    <location>
        <begin position="164"/>
        <end position="173"/>
    </location>
</feature>
<comment type="caution">
    <text evidence="12">The sequence shown here is derived from an EMBL/GenBank/DDBJ whole genome shotgun (WGS) entry which is preliminary data.</text>
</comment>
<evidence type="ECO:0000313" key="12">
    <source>
        <dbReference type="EMBL" id="GMF43517.1"/>
    </source>
</evidence>
<dbReference type="GO" id="GO:0004190">
    <property type="term" value="F:aspartic-type endopeptidase activity"/>
    <property type="evidence" value="ECO:0007669"/>
    <property type="project" value="UniProtKB-KW"/>
</dbReference>
<gene>
    <name evidence="12" type="ORF">Pfra01_001474300</name>
</gene>
<name>A0A9W7CVF2_9STRA</name>
<dbReference type="AlphaFoldDB" id="A0A9W7CVF2"/>
<dbReference type="InterPro" id="IPR051320">
    <property type="entry name" value="Viral_Replic_Matur_Polypro"/>
</dbReference>
<accession>A0A9W7CVF2</accession>
<evidence type="ECO:0000259" key="11">
    <source>
        <dbReference type="Pfam" id="PF17917"/>
    </source>
</evidence>
<dbReference type="GO" id="GO:0003964">
    <property type="term" value="F:RNA-directed DNA polymerase activity"/>
    <property type="evidence" value="ECO:0007669"/>
    <property type="project" value="UniProtKB-KW"/>
</dbReference>
<dbReference type="Pfam" id="PF13456">
    <property type="entry name" value="RVT_3"/>
    <property type="match status" value="1"/>
</dbReference>
<dbReference type="InterPro" id="IPR012337">
    <property type="entry name" value="RNaseH-like_sf"/>
</dbReference>
<dbReference type="InterPro" id="IPR041373">
    <property type="entry name" value="RT_RNaseH"/>
</dbReference>
<dbReference type="Proteomes" id="UP001165121">
    <property type="component" value="Unassembled WGS sequence"/>
</dbReference>
<dbReference type="SUPFAM" id="SSF56672">
    <property type="entry name" value="DNA/RNA polymerases"/>
    <property type="match status" value="1"/>
</dbReference>
<evidence type="ECO:0000256" key="7">
    <source>
        <dbReference type="ARBA" id="ARBA00022801"/>
    </source>
</evidence>
<feature type="compositionally biased region" description="Basic and acidic residues" evidence="9">
    <location>
        <begin position="301"/>
        <end position="314"/>
    </location>
</feature>
<keyword evidence="8" id="KW-0695">RNA-directed DNA polymerase</keyword>
<dbReference type="PANTHER" id="PTHR33064">
    <property type="entry name" value="POL PROTEIN"/>
    <property type="match status" value="1"/>
</dbReference>
<feature type="compositionally biased region" description="Low complexity" evidence="9">
    <location>
        <begin position="286"/>
        <end position="296"/>
    </location>
</feature>
<keyword evidence="6" id="KW-0255">Endonuclease</keyword>
<proteinExistence type="predicted"/>
<evidence type="ECO:0000256" key="8">
    <source>
        <dbReference type="ARBA" id="ARBA00022918"/>
    </source>
</evidence>
<evidence type="ECO:0000259" key="10">
    <source>
        <dbReference type="Pfam" id="PF13456"/>
    </source>
</evidence>
<protein>
    <submittedName>
        <fullName evidence="12">Unnamed protein product</fullName>
    </submittedName>
</protein>
<keyword evidence="7" id="KW-0378">Hydrolase</keyword>
<feature type="region of interest" description="Disordered" evidence="9">
    <location>
        <begin position="285"/>
        <end position="392"/>
    </location>
</feature>
<keyword evidence="1" id="KW-0645">Protease</keyword>
<keyword evidence="2" id="KW-0808">Transferase</keyword>
<dbReference type="GO" id="GO:0004523">
    <property type="term" value="F:RNA-DNA hybrid ribonuclease activity"/>
    <property type="evidence" value="ECO:0007669"/>
    <property type="project" value="InterPro"/>
</dbReference>
<dbReference type="EMBL" id="BSXT01001550">
    <property type="protein sequence ID" value="GMF43517.1"/>
    <property type="molecule type" value="Genomic_DNA"/>
</dbReference>
<evidence type="ECO:0000256" key="2">
    <source>
        <dbReference type="ARBA" id="ARBA00022679"/>
    </source>
</evidence>
<keyword evidence="3" id="KW-0548">Nucleotidyltransferase</keyword>
<evidence type="ECO:0000256" key="6">
    <source>
        <dbReference type="ARBA" id="ARBA00022759"/>
    </source>
</evidence>
<evidence type="ECO:0000313" key="13">
    <source>
        <dbReference type="Proteomes" id="UP001165121"/>
    </source>
</evidence>
<evidence type="ECO:0000256" key="5">
    <source>
        <dbReference type="ARBA" id="ARBA00022750"/>
    </source>
</evidence>
<feature type="domain" description="Reverse transcriptase RNase H-like" evidence="11">
    <location>
        <begin position="8"/>
        <end position="107"/>
    </location>
</feature>
<dbReference type="PANTHER" id="PTHR33064:SF37">
    <property type="entry name" value="RIBONUCLEASE H"/>
    <property type="match status" value="1"/>
</dbReference>
<dbReference type="GO" id="GO:0006508">
    <property type="term" value="P:proteolysis"/>
    <property type="evidence" value="ECO:0007669"/>
    <property type="project" value="UniProtKB-KW"/>
</dbReference>
<keyword evidence="5" id="KW-0064">Aspartyl protease</keyword>
<dbReference type="Gene3D" id="3.30.420.10">
    <property type="entry name" value="Ribonuclease H-like superfamily/Ribonuclease H"/>
    <property type="match status" value="1"/>
</dbReference>
<reference evidence="12" key="1">
    <citation type="submission" date="2023-04" db="EMBL/GenBank/DDBJ databases">
        <title>Phytophthora fragariaefolia NBRC 109709.</title>
        <authorList>
            <person name="Ichikawa N."/>
            <person name="Sato H."/>
            <person name="Tonouchi N."/>
        </authorList>
    </citation>
    <scope>NUCLEOTIDE SEQUENCE</scope>
    <source>
        <strain evidence="12">NBRC 109709</strain>
    </source>
</reference>
<sequence length="392" mass="43562">MLKHIDAEREPVVIVYENDWAIAVILAQVHDDVCLPVKFISRTLKPNELNYNIVEKEILALLRALNECFTMLAGRTVRVLTRHTTLAWLFRSKGLQGRLSHWAAVLSPWRLEICRSVKGEEEILGTLATSITPREFVDAVLEEISPRKRPPRTAVIPVPSVAPDEERHGSDNAKREGGAFSAVVWKLLGWEVARAASRYATGLTVNEAEYRGLLLGCSLLQQLEVSRLVVCRDSNLVIRQMREEMDCKSPGLKLLRQQAKNVLETWPRRELFHVRRDWNASEHMLAGPSASAPGRAGYHRSGRDPKLEEAEPVGRSHTPQHGPSYDVWSRTADDTVAGRTDQGRNVADDHTGGLIPRACSPTENAGSPPRAGGATPPTISRPDGSGRRTLDR</sequence>
<evidence type="ECO:0000256" key="3">
    <source>
        <dbReference type="ARBA" id="ARBA00022695"/>
    </source>
</evidence>
<evidence type="ECO:0000256" key="4">
    <source>
        <dbReference type="ARBA" id="ARBA00022722"/>
    </source>
</evidence>
<evidence type="ECO:0000256" key="9">
    <source>
        <dbReference type="SAM" id="MobiDB-lite"/>
    </source>
</evidence>